<proteinExistence type="predicted"/>
<evidence type="ECO:0000259" key="2">
    <source>
        <dbReference type="Pfam" id="PF09699"/>
    </source>
</evidence>
<dbReference type="CDD" id="cd08168">
    <property type="entry name" value="Cytochrom_C3"/>
    <property type="match status" value="1"/>
</dbReference>
<dbReference type="Gene3D" id="1.10.1130.10">
    <property type="entry name" value="Flavocytochrome C3, Chain A"/>
    <property type="match status" value="2"/>
</dbReference>
<dbReference type="SUPFAM" id="SSF48695">
    <property type="entry name" value="Multiheme cytochromes"/>
    <property type="match status" value="1"/>
</dbReference>
<dbReference type="InterPro" id="IPR023155">
    <property type="entry name" value="Cyt_c-552/4"/>
</dbReference>
<feature type="domain" description="Doubled CXXCH motif" evidence="2">
    <location>
        <begin position="252"/>
        <end position="282"/>
    </location>
</feature>
<dbReference type="SMART" id="SM00028">
    <property type="entry name" value="TPR"/>
    <property type="match status" value="2"/>
</dbReference>
<dbReference type="Proteomes" id="UP001209803">
    <property type="component" value="Chromosome"/>
</dbReference>
<dbReference type="Pfam" id="PF13435">
    <property type="entry name" value="Cytochrome_C554"/>
    <property type="match status" value="1"/>
</dbReference>
<dbReference type="InterPro" id="IPR011989">
    <property type="entry name" value="ARM-like"/>
</dbReference>
<dbReference type="SUPFAM" id="SSF48452">
    <property type="entry name" value="TPR-like"/>
    <property type="match status" value="1"/>
</dbReference>
<dbReference type="PANTHER" id="PTHR35038">
    <property type="entry name" value="DISSIMILATORY SULFITE REDUCTASE SIRA"/>
    <property type="match status" value="1"/>
</dbReference>
<dbReference type="InterPro" id="IPR051829">
    <property type="entry name" value="Multiheme_Cytochr_ET"/>
</dbReference>
<dbReference type="Pfam" id="PF09699">
    <property type="entry name" value="Paired_CXXCH_1"/>
    <property type="match status" value="1"/>
</dbReference>
<dbReference type="InterPro" id="IPR036280">
    <property type="entry name" value="Multihaem_cyt_sf"/>
</dbReference>
<dbReference type="Gene3D" id="1.25.10.10">
    <property type="entry name" value="Leucine-rich Repeat Variant"/>
    <property type="match status" value="1"/>
</dbReference>
<dbReference type="InterPro" id="IPR019734">
    <property type="entry name" value="TPR_rpt"/>
</dbReference>
<gene>
    <name evidence="4" type="ORF">K1718_15530</name>
</gene>
<feature type="domain" description="Cytochrome c-552/4" evidence="3">
    <location>
        <begin position="111"/>
        <end position="150"/>
    </location>
</feature>
<dbReference type="Gene3D" id="1.25.40.10">
    <property type="entry name" value="Tetratricopeptide repeat domain"/>
    <property type="match status" value="1"/>
</dbReference>
<organism evidence="4 5">
    <name type="scientific">Roseibium porphyridii</name>
    <dbReference type="NCBI Taxonomy" id="2866279"/>
    <lineage>
        <taxon>Bacteria</taxon>
        <taxon>Pseudomonadati</taxon>
        <taxon>Pseudomonadota</taxon>
        <taxon>Alphaproteobacteria</taxon>
        <taxon>Hyphomicrobiales</taxon>
        <taxon>Stappiaceae</taxon>
        <taxon>Roseibium</taxon>
    </lineage>
</organism>
<protein>
    <submittedName>
        <fullName evidence="4">Multiheme c-type cytochrome</fullName>
    </submittedName>
</protein>
<dbReference type="RefSeq" id="WP_285806083.1">
    <property type="nucleotide sequence ID" value="NZ_CP120863.1"/>
</dbReference>
<keyword evidence="5" id="KW-1185">Reference proteome</keyword>
<dbReference type="InterPro" id="IPR011990">
    <property type="entry name" value="TPR-like_helical_dom_sf"/>
</dbReference>
<keyword evidence="1" id="KW-0732">Signal</keyword>
<evidence type="ECO:0000256" key="1">
    <source>
        <dbReference type="ARBA" id="ARBA00022729"/>
    </source>
</evidence>
<evidence type="ECO:0000313" key="4">
    <source>
        <dbReference type="EMBL" id="WFE92492.1"/>
    </source>
</evidence>
<dbReference type="InterPro" id="IPR010177">
    <property type="entry name" value="Paired_CXXCH_1"/>
</dbReference>
<reference evidence="4 5" key="1">
    <citation type="submission" date="2023-03" db="EMBL/GenBank/DDBJ databases">
        <title>Roseibium porphyridii sp. nov. and Roseibium rhodosorbium sp. nov. isolated from marine algae, Porphyridium cruentum and Rhodosorus marinus, respectively.</title>
        <authorList>
            <person name="Lee M.W."/>
            <person name="Choi B.J."/>
            <person name="Lee J.K."/>
            <person name="Choi D.G."/>
            <person name="Baek J.H."/>
            <person name="Bayburt H."/>
            <person name="Kim J.M."/>
            <person name="Han D.M."/>
            <person name="Kim K.H."/>
            <person name="Jeon C.O."/>
        </authorList>
    </citation>
    <scope>NUCLEOTIDE SEQUENCE [LARGE SCALE GENOMIC DNA]</scope>
    <source>
        <strain evidence="4 5">KMA01</strain>
    </source>
</reference>
<dbReference type="PANTHER" id="PTHR35038:SF8">
    <property type="entry name" value="C-TYPE POLYHEME CYTOCHROME OMCC"/>
    <property type="match status" value="1"/>
</dbReference>
<sequence>MAWLPVDDEHVDGDFNNSTFEHRGRKTRFFKDGDRYFVETSDIDGGSRVLEVKGVAGISPLQQYLIETEPGRLQSLDIAWDQENDRWYHLYSDQALAPNDGYHWSGPYKNWNSRCAECHATGFQKNYDPRTRRYSSTQSEIGVGCEACHGPGEAHLAWANGASSSELSVFEGTDDQGLIVGFKDAFPHTEIEQCAACHSRREPNQDGNPLPGTPFHDSYRLALLRDGLYHADGQIHDEVYVYGSFLQSKMYAEGVRCTDCHEPHSGQLKAEGNGVCTQCHSQVGNDTFPSLTLKRYDSPDHHFHEAGTAGAQCVSCHMIERTYMGIDGRRDHSFRVPRPDLSASLGTPNACTDCHTDKPATWAAEELKMRFPDSAHRSSHFASVFAPARRGVTGLGEQLLNIALQETLPGIVRASAINLYAQHSGSEAPSDAFSLLSDSDPLVRAAAVSLTATLPASTQVQLLSKLLEDPLRSVRIATARQLLGVSLRGEEQGIQDAVQNANDEWRTALSSKLDYPETHMVIAGTALTLRNPKAAIRAFQEATQLDPQLSDAWIMQIRLFMALQDYTNAQITLQRAKKLIPEDVRLADFERLLKGR</sequence>
<accession>A0ABY8FE53</accession>
<name>A0ABY8FE53_9HYPH</name>
<dbReference type="EMBL" id="CP120863">
    <property type="protein sequence ID" value="WFE92492.1"/>
    <property type="molecule type" value="Genomic_DNA"/>
</dbReference>
<evidence type="ECO:0000313" key="5">
    <source>
        <dbReference type="Proteomes" id="UP001209803"/>
    </source>
</evidence>
<evidence type="ECO:0000259" key="3">
    <source>
        <dbReference type="Pfam" id="PF13435"/>
    </source>
</evidence>